<dbReference type="RefSeq" id="WP_379765117.1">
    <property type="nucleotide sequence ID" value="NZ_JBHSXI010000001.1"/>
</dbReference>
<name>A0ABD5UIB3_9EURY</name>
<dbReference type="EMBL" id="JBHSXI010000001">
    <property type="protein sequence ID" value="MFC6887976.1"/>
    <property type="molecule type" value="Genomic_DNA"/>
</dbReference>
<evidence type="ECO:0000313" key="1">
    <source>
        <dbReference type="EMBL" id="MFC6887976.1"/>
    </source>
</evidence>
<organism evidence="1 2">
    <name type="scientific">Halorubrum trueperi</name>
    <dbReference type="NCBI Taxonomy" id="2004704"/>
    <lineage>
        <taxon>Archaea</taxon>
        <taxon>Methanobacteriati</taxon>
        <taxon>Methanobacteriota</taxon>
        <taxon>Stenosarchaea group</taxon>
        <taxon>Halobacteria</taxon>
        <taxon>Halobacteriales</taxon>
        <taxon>Haloferacaceae</taxon>
        <taxon>Halorubrum</taxon>
    </lineage>
</organism>
<accession>A0ABD5UIB3</accession>
<comment type="caution">
    <text evidence="1">The sequence shown here is derived from an EMBL/GenBank/DDBJ whole genome shotgun (WGS) entry which is preliminary data.</text>
</comment>
<reference evidence="1 2" key="1">
    <citation type="journal article" date="2019" name="Int. J. Syst. Evol. Microbiol.">
        <title>The Global Catalogue of Microorganisms (GCM) 10K type strain sequencing project: providing services to taxonomists for standard genome sequencing and annotation.</title>
        <authorList>
            <consortium name="The Broad Institute Genomics Platform"/>
            <consortium name="The Broad Institute Genome Sequencing Center for Infectious Disease"/>
            <person name="Wu L."/>
            <person name="Ma J."/>
        </authorList>
    </citation>
    <scope>NUCLEOTIDE SEQUENCE [LARGE SCALE GENOMIC DNA]</scope>
    <source>
        <strain evidence="1 2">Y73</strain>
    </source>
</reference>
<proteinExistence type="predicted"/>
<keyword evidence="2" id="KW-1185">Reference proteome</keyword>
<gene>
    <name evidence="1" type="ORF">ACFQEY_02745</name>
</gene>
<sequence>MENTAAARLINANVRIPADFCDHSRSSPRNIPSAVATTSFATLVSRYAIGSTALNTADHPDDGRIARRIRGRIDAVTGCAIATAADGVVAPTVSSRAYHQPGDGDAYSLLYSSI</sequence>
<dbReference type="Proteomes" id="UP001596333">
    <property type="component" value="Unassembled WGS sequence"/>
</dbReference>
<dbReference type="AlphaFoldDB" id="A0ABD5UIB3"/>
<protein>
    <submittedName>
        <fullName evidence="1">Uncharacterized protein</fullName>
    </submittedName>
</protein>
<evidence type="ECO:0000313" key="2">
    <source>
        <dbReference type="Proteomes" id="UP001596333"/>
    </source>
</evidence>